<proteinExistence type="predicted"/>
<comment type="caution">
    <text evidence="1">The sequence shown here is derived from an EMBL/GenBank/DDBJ whole genome shotgun (WGS) entry which is preliminary data.</text>
</comment>
<accession>A0ACC6RSD5</accession>
<name>A0ACC6RSD5_9BURK</name>
<dbReference type="EMBL" id="JAYMRU010000030">
    <property type="protein sequence ID" value="MEM5404452.1"/>
    <property type="molecule type" value="Genomic_DNA"/>
</dbReference>
<reference evidence="1" key="1">
    <citation type="submission" date="2024-01" db="EMBL/GenBank/DDBJ databases">
        <title>The diversity of rhizobia nodulating Mimosa spp. in eleven states of Brazil covering several biomes is determined by host plant, location, and edaphic factors.</title>
        <authorList>
            <person name="Rouws L."/>
            <person name="Barauna A."/>
            <person name="Beukes C."/>
            <person name="De Faria S.M."/>
            <person name="Gross E."/>
            <person name="Dos Reis Junior F.B."/>
            <person name="Simon M."/>
            <person name="Maluk M."/>
            <person name="Odee D.W."/>
            <person name="Kenicer G."/>
            <person name="Young J.P.W."/>
            <person name="Reis V.M."/>
            <person name="Zilli J."/>
            <person name="James E.K."/>
        </authorList>
    </citation>
    <scope>NUCLEOTIDE SEQUENCE</scope>
    <source>
        <strain evidence="1">JPY452</strain>
    </source>
</reference>
<evidence type="ECO:0000313" key="2">
    <source>
        <dbReference type="Proteomes" id="UP001392318"/>
    </source>
</evidence>
<evidence type="ECO:0000313" key="1">
    <source>
        <dbReference type="EMBL" id="MEM5404452.1"/>
    </source>
</evidence>
<dbReference type="Proteomes" id="UP001392318">
    <property type="component" value="Unassembled WGS sequence"/>
</dbReference>
<organism evidence="1 2">
    <name type="scientific">Paraburkholderia unamae</name>
    <dbReference type="NCBI Taxonomy" id="219649"/>
    <lineage>
        <taxon>Bacteria</taxon>
        <taxon>Pseudomonadati</taxon>
        <taxon>Pseudomonadota</taxon>
        <taxon>Betaproteobacteria</taxon>
        <taxon>Burkholderiales</taxon>
        <taxon>Burkholderiaceae</taxon>
        <taxon>Paraburkholderia</taxon>
    </lineage>
</organism>
<sequence>MDLTNRELALIADVFKLLADHILPEGALRLEVGRRLLELLRADGLHAGADLFVWSGEEHLDHLRIGRGKRREHLSDRELVLFDLVRPAFIAALARSRAQTGQVLPPPGGDTCTADNEAINRLTRRERDVVALVVEGLLDKEIAERLGISYTTVRTHLDRSFQKLGVTNRSRLARLVQSTQS</sequence>
<gene>
    <name evidence="1" type="ORF">VSR83_31245</name>
</gene>
<keyword evidence="2" id="KW-1185">Reference proteome</keyword>
<protein>
    <submittedName>
        <fullName evidence="1">LuxR C-terminal-related transcriptional regulator</fullName>
    </submittedName>
</protein>